<gene>
    <name evidence="1" type="ORF">DFR64_0597</name>
</gene>
<name>A0A3E0AGH8_9CHLR</name>
<dbReference type="AlphaFoldDB" id="A0A3E0AGH8"/>
<accession>A0A3E0AGH8</accession>
<organism evidence="1 2">
    <name type="scientific">Pelolinea submarina</name>
    <dbReference type="NCBI Taxonomy" id="913107"/>
    <lineage>
        <taxon>Bacteria</taxon>
        <taxon>Bacillati</taxon>
        <taxon>Chloroflexota</taxon>
        <taxon>Anaerolineae</taxon>
        <taxon>Anaerolineales</taxon>
        <taxon>Anaerolineaceae</taxon>
        <taxon>Pelolinea</taxon>
    </lineage>
</organism>
<dbReference type="Proteomes" id="UP000256388">
    <property type="component" value="Unassembled WGS sequence"/>
</dbReference>
<proteinExistence type="predicted"/>
<protein>
    <submittedName>
        <fullName evidence="1">Uncharacterized protein</fullName>
    </submittedName>
</protein>
<evidence type="ECO:0000313" key="2">
    <source>
        <dbReference type="Proteomes" id="UP000256388"/>
    </source>
</evidence>
<evidence type="ECO:0000313" key="1">
    <source>
        <dbReference type="EMBL" id="REG10737.1"/>
    </source>
</evidence>
<dbReference type="EMBL" id="QUMS01000001">
    <property type="protein sequence ID" value="REG10737.1"/>
    <property type="molecule type" value="Genomic_DNA"/>
</dbReference>
<reference evidence="1 2" key="1">
    <citation type="submission" date="2018-08" db="EMBL/GenBank/DDBJ databases">
        <title>Genomic Encyclopedia of Type Strains, Phase IV (KMG-IV): sequencing the most valuable type-strain genomes for metagenomic binning, comparative biology and taxonomic classification.</title>
        <authorList>
            <person name="Goeker M."/>
        </authorList>
    </citation>
    <scope>NUCLEOTIDE SEQUENCE [LARGE SCALE GENOMIC DNA]</scope>
    <source>
        <strain evidence="1 2">DSM 23923</strain>
    </source>
</reference>
<keyword evidence="2" id="KW-1185">Reference proteome</keyword>
<comment type="caution">
    <text evidence="1">The sequence shown here is derived from an EMBL/GenBank/DDBJ whole genome shotgun (WGS) entry which is preliminary data.</text>
</comment>
<sequence length="46" mass="5389">MEENIGIYQSICKGWGSLRHSGVFSGHDLTIHPYNIDYTNYLFKPW</sequence>